<proteinExistence type="predicted"/>
<dbReference type="Proteomes" id="UP001057520">
    <property type="component" value="Chromosome"/>
</dbReference>
<evidence type="ECO:0000256" key="1">
    <source>
        <dbReference type="SAM" id="Phobius"/>
    </source>
</evidence>
<organism evidence="2 3">
    <name type="scientific">Caulobacter segnis</name>
    <dbReference type="NCBI Taxonomy" id="88688"/>
    <lineage>
        <taxon>Bacteria</taxon>
        <taxon>Pseudomonadati</taxon>
        <taxon>Pseudomonadota</taxon>
        <taxon>Alphaproteobacteria</taxon>
        <taxon>Caulobacterales</taxon>
        <taxon>Caulobacteraceae</taxon>
        <taxon>Caulobacter</taxon>
    </lineage>
</organism>
<keyword evidence="1" id="KW-0812">Transmembrane</keyword>
<name>A0ABY4ZXR3_9CAUL</name>
<feature type="transmembrane region" description="Helical" evidence="1">
    <location>
        <begin position="49"/>
        <end position="70"/>
    </location>
</feature>
<accession>A0ABY4ZXR3</accession>
<gene>
    <name evidence="2" type="ORF">MZV50_08330</name>
</gene>
<keyword evidence="1" id="KW-1133">Transmembrane helix</keyword>
<dbReference type="EMBL" id="CP096040">
    <property type="protein sequence ID" value="USQ97530.1"/>
    <property type="molecule type" value="Genomic_DNA"/>
</dbReference>
<keyword evidence="3" id="KW-1185">Reference proteome</keyword>
<reference evidence="2 3" key="1">
    <citation type="submission" date="2022-04" db="EMBL/GenBank/DDBJ databases">
        <title>Genome sequence of soybean root-associated Caulobacter segnis RL271.</title>
        <authorList>
            <person name="Longley R."/>
            <person name="Bonito G."/>
            <person name="Trigodet F."/>
            <person name="Crosson S."/>
            <person name="Fiebig A."/>
        </authorList>
    </citation>
    <scope>NUCLEOTIDE SEQUENCE [LARGE SCALE GENOMIC DNA]</scope>
    <source>
        <strain evidence="2 3">RL271</strain>
    </source>
</reference>
<keyword evidence="1" id="KW-0472">Membrane</keyword>
<evidence type="ECO:0000313" key="3">
    <source>
        <dbReference type="Proteomes" id="UP001057520"/>
    </source>
</evidence>
<sequence>MYIQLHRMAEWIVDGGPKGLWPRIAAVVGGQYLCFLVDDWNDGHLTNSWWLKATATSLFTASAFCLWRFAEYRRRVARKRAKSVVPLALG</sequence>
<evidence type="ECO:0000313" key="2">
    <source>
        <dbReference type="EMBL" id="USQ97530.1"/>
    </source>
</evidence>
<protein>
    <submittedName>
        <fullName evidence="2">Uncharacterized protein</fullName>
    </submittedName>
</protein>